<gene>
    <name evidence="2" type="ORF">RFULGI_LOCUS10248</name>
</gene>
<keyword evidence="3" id="KW-1185">Reference proteome</keyword>
<sequence length="362" mass="41712">EDNETEYLHDYITLNNLEDYEKYLQDNDNDLTNSENNTKQNTQEYKLFESQSQSFKRFNEKYGSSPPKKQRLHEDKRIESYMNIDNCNESDQEDQEPNSDIETDNDDIIESRLTPPLPLNEEELSNKELLSNNKGSEELNYELQGISSEFEAAVWLAKHPRVLELAFEMYNAMLQTLENSQESSPKLKFSLKLEAKALFLRTKNNTPALYTKLASAVCGISKVNKQILALIKKVGSCFDDYHYRLLAKLRKRADECLNQFGNIAPTNAQLLDFISENIWCEILSQFLEATEQPALRHNKRIWNALGNFVREAIKKIIISKIEETDMKVALRSCDAITVNLPIPTVLGVVTRLLVQDLLKCKT</sequence>
<feature type="non-terminal residue" evidence="2">
    <location>
        <position position="1"/>
    </location>
</feature>
<comment type="caution">
    <text evidence="2">The sequence shown here is derived from an EMBL/GenBank/DDBJ whole genome shotgun (WGS) entry which is preliminary data.</text>
</comment>
<reference evidence="2" key="1">
    <citation type="submission" date="2021-06" db="EMBL/GenBank/DDBJ databases">
        <authorList>
            <person name="Kallberg Y."/>
            <person name="Tangrot J."/>
            <person name="Rosling A."/>
        </authorList>
    </citation>
    <scope>NUCLEOTIDE SEQUENCE</scope>
    <source>
        <strain evidence="2">IN212</strain>
    </source>
</reference>
<dbReference type="EMBL" id="CAJVPZ010019886">
    <property type="protein sequence ID" value="CAG8697008.1"/>
    <property type="molecule type" value="Genomic_DNA"/>
</dbReference>
<proteinExistence type="predicted"/>
<feature type="compositionally biased region" description="Acidic residues" evidence="1">
    <location>
        <begin position="88"/>
        <end position="108"/>
    </location>
</feature>
<protein>
    <submittedName>
        <fullName evidence="2">11262_t:CDS:1</fullName>
    </submittedName>
</protein>
<feature type="region of interest" description="Disordered" evidence="1">
    <location>
        <begin position="83"/>
        <end position="123"/>
    </location>
</feature>
<feature type="non-terminal residue" evidence="2">
    <location>
        <position position="362"/>
    </location>
</feature>
<evidence type="ECO:0000313" key="3">
    <source>
        <dbReference type="Proteomes" id="UP000789396"/>
    </source>
</evidence>
<dbReference type="Proteomes" id="UP000789396">
    <property type="component" value="Unassembled WGS sequence"/>
</dbReference>
<evidence type="ECO:0000256" key="1">
    <source>
        <dbReference type="SAM" id="MobiDB-lite"/>
    </source>
</evidence>
<evidence type="ECO:0000313" key="2">
    <source>
        <dbReference type="EMBL" id="CAG8697008.1"/>
    </source>
</evidence>
<dbReference type="AlphaFoldDB" id="A0A9N9EYV9"/>
<accession>A0A9N9EYV9</accession>
<name>A0A9N9EYV9_9GLOM</name>
<dbReference type="OrthoDB" id="2418347at2759"/>
<organism evidence="2 3">
    <name type="scientific">Racocetra fulgida</name>
    <dbReference type="NCBI Taxonomy" id="60492"/>
    <lineage>
        <taxon>Eukaryota</taxon>
        <taxon>Fungi</taxon>
        <taxon>Fungi incertae sedis</taxon>
        <taxon>Mucoromycota</taxon>
        <taxon>Glomeromycotina</taxon>
        <taxon>Glomeromycetes</taxon>
        <taxon>Diversisporales</taxon>
        <taxon>Gigasporaceae</taxon>
        <taxon>Racocetra</taxon>
    </lineage>
</organism>